<gene>
    <name evidence="10" type="ORF">BO80DRAFT_421425</name>
</gene>
<dbReference type="GO" id="GO:0016705">
    <property type="term" value="F:oxidoreductase activity, acting on paired donors, with incorporation or reduction of molecular oxygen"/>
    <property type="evidence" value="ECO:0007669"/>
    <property type="project" value="InterPro"/>
</dbReference>
<feature type="chain" id="PRO_5017395473" evidence="9">
    <location>
        <begin position="20"/>
        <end position="520"/>
    </location>
</feature>
<dbReference type="EMBL" id="KZ824421">
    <property type="protein sequence ID" value="RAL05360.1"/>
    <property type="molecule type" value="Genomic_DNA"/>
</dbReference>
<comment type="similarity">
    <text evidence="2">Belongs to the cytochrome P450 family.</text>
</comment>
<dbReference type="OrthoDB" id="1470350at2759"/>
<name>A0A395HCC3_9EURO</name>
<dbReference type="Proteomes" id="UP000249402">
    <property type="component" value="Unassembled WGS sequence"/>
</dbReference>
<evidence type="ECO:0000256" key="1">
    <source>
        <dbReference type="ARBA" id="ARBA00001971"/>
    </source>
</evidence>
<evidence type="ECO:0000256" key="7">
    <source>
        <dbReference type="ARBA" id="ARBA00023033"/>
    </source>
</evidence>
<dbReference type="InterPro" id="IPR036396">
    <property type="entry name" value="Cyt_P450_sf"/>
</dbReference>
<keyword evidence="6 8" id="KW-0408">Iron</keyword>
<dbReference type="InterPro" id="IPR001128">
    <property type="entry name" value="Cyt_P450"/>
</dbReference>
<evidence type="ECO:0000256" key="6">
    <source>
        <dbReference type="ARBA" id="ARBA00023004"/>
    </source>
</evidence>
<keyword evidence="4 8" id="KW-0479">Metal-binding</keyword>
<dbReference type="SUPFAM" id="SSF48264">
    <property type="entry name" value="Cytochrome P450"/>
    <property type="match status" value="1"/>
</dbReference>
<dbReference type="CDD" id="cd11040">
    <property type="entry name" value="CYP7_CYP8-like"/>
    <property type="match status" value="1"/>
</dbReference>
<dbReference type="Gene3D" id="1.10.630.10">
    <property type="entry name" value="Cytochrome P450"/>
    <property type="match status" value="1"/>
</dbReference>
<feature type="binding site" description="axial binding residue" evidence="8">
    <location>
        <position position="450"/>
    </location>
    <ligand>
        <name>heme</name>
        <dbReference type="ChEBI" id="CHEBI:30413"/>
    </ligand>
    <ligandPart>
        <name>Fe</name>
        <dbReference type="ChEBI" id="CHEBI:18248"/>
    </ligandPart>
</feature>
<dbReference type="GeneID" id="37223462"/>
<evidence type="ECO:0000256" key="2">
    <source>
        <dbReference type="ARBA" id="ARBA00010617"/>
    </source>
</evidence>
<comment type="cofactor">
    <cofactor evidence="1 8">
        <name>heme</name>
        <dbReference type="ChEBI" id="CHEBI:30413"/>
    </cofactor>
</comment>
<sequence length="520" mass="59528">MLAAFSLLLWLAWRFWVFSVCPRLYRNQLEYLPYWIPFLGHAIPFLRNTNDLFARAKKEFGHRLCTLRIAGEDIVLVTTAAQISVIDKDRRTYAFEPFVDLMYDEVAKVSRERKLILWRTPAEGYVSIFPNPKQLSCAHTGIALLHKQFSQPDALRSFMVNSLALVNQTLQWDSFYETSMLRSTSDVKVVSLDSLCRDVIMDAQVASFFGTRLLELEPNLRSILKEWDFESWRVSYKLPWVLTKRATRFRDRLVDVLTHYYSLPAAQRSGSVAFVNEVYDDYKHAGLSDRDTAGIVFTILWGLNSNVTVIAYWMLAHLAGNLTVVDQIREEIAPIMQEIDTHPDIDGASLFEITKNPLLTQCPIFNSTFHETLRYTGTGSSFRKTTRDTTIEGRRIPQGTIVAIPQRVQMMSEEAFGPDPASFDYYRFQRDKSLLRKVEFRGFGGGTTLCSGRIAGRHQVLAFAAILLWRYDLEIIGPDQEVLGVRGKPFPRLDEAKPSLGPGRTREGDDLILKVTQRKL</sequence>
<dbReference type="Pfam" id="PF00067">
    <property type="entry name" value="p450"/>
    <property type="match status" value="1"/>
</dbReference>
<dbReference type="VEuPathDB" id="FungiDB:BO80DRAFT_421425"/>
<feature type="signal peptide" evidence="9">
    <location>
        <begin position="1"/>
        <end position="19"/>
    </location>
</feature>
<keyword evidence="7" id="KW-0503">Monooxygenase</keyword>
<protein>
    <submittedName>
        <fullName evidence="10">Putative cytochrome P450</fullName>
    </submittedName>
</protein>
<dbReference type="PRINTS" id="PR00465">
    <property type="entry name" value="EP450IV"/>
</dbReference>
<dbReference type="STRING" id="1448316.A0A395HCC3"/>
<evidence type="ECO:0000256" key="5">
    <source>
        <dbReference type="ARBA" id="ARBA00023002"/>
    </source>
</evidence>
<evidence type="ECO:0000313" key="10">
    <source>
        <dbReference type="EMBL" id="RAL05360.1"/>
    </source>
</evidence>
<dbReference type="GO" id="GO:0008395">
    <property type="term" value="F:steroid hydroxylase activity"/>
    <property type="evidence" value="ECO:0007669"/>
    <property type="project" value="TreeGrafter"/>
</dbReference>
<dbReference type="GO" id="GO:0020037">
    <property type="term" value="F:heme binding"/>
    <property type="evidence" value="ECO:0007669"/>
    <property type="project" value="InterPro"/>
</dbReference>
<dbReference type="AlphaFoldDB" id="A0A395HCC3"/>
<dbReference type="GO" id="GO:0005506">
    <property type="term" value="F:iron ion binding"/>
    <property type="evidence" value="ECO:0007669"/>
    <property type="project" value="InterPro"/>
</dbReference>
<keyword evidence="5" id="KW-0560">Oxidoreductase</keyword>
<accession>A0A395HCC3</accession>
<proteinExistence type="inferred from homology"/>
<dbReference type="PANTHER" id="PTHR24304">
    <property type="entry name" value="CYTOCHROME P450 FAMILY 7"/>
    <property type="match status" value="1"/>
</dbReference>
<organism evidence="10 11">
    <name type="scientific">Aspergillus ibericus CBS 121593</name>
    <dbReference type="NCBI Taxonomy" id="1448316"/>
    <lineage>
        <taxon>Eukaryota</taxon>
        <taxon>Fungi</taxon>
        <taxon>Dikarya</taxon>
        <taxon>Ascomycota</taxon>
        <taxon>Pezizomycotina</taxon>
        <taxon>Eurotiomycetes</taxon>
        <taxon>Eurotiomycetidae</taxon>
        <taxon>Eurotiales</taxon>
        <taxon>Aspergillaceae</taxon>
        <taxon>Aspergillus</taxon>
        <taxon>Aspergillus subgen. Circumdati</taxon>
    </lineage>
</organism>
<dbReference type="InterPro" id="IPR050529">
    <property type="entry name" value="CYP450_sterol_14alpha_dmase"/>
</dbReference>
<evidence type="ECO:0000313" key="11">
    <source>
        <dbReference type="Proteomes" id="UP000249402"/>
    </source>
</evidence>
<evidence type="ECO:0000256" key="3">
    <source>
        <dbReference type="ARBA" id="ARBA00022617"/>
    </source>
</evidence>
<evidence type="ECO:0000256" key="8">
    <source>
        <dbReference type="PIRSR" id="PIRSR602403-1"/>
    </source>
</evidence>
<dbReference type="RefSeq" id="XP_025579687.1">
    <property type="nucleotide sequence ID" value="XM_025718597.1"/>
</dbReference>
<evidence type="ECO:0000256" key="9">
    <source>
        <dbReference type="SAM" id="SignalP"/>
    </source>
</evidence>
<keyword evidence="11" id="KW-1185">Reference proteome</keyword>
<reference evidence="10 11" key="1">
    <citation type="submission" date="2018-02" db="EMBL/GenBank/DDBJ databases">
        <title>The genomes of Aspergillus section Nigri reveals drivers in fungal speciation.</title>
        <authorList>
            <consortium name="DOE Joint Genome Institute"/>
            <person name="Vesth T.C."/>
            <person name="Nybo J."/>
            <person name="Theobald S."/>
            <person name="Brandl J."/>
            <person name="Frisvad J.C."/>
            <person name="Nielsen K.F."/>
            <person name="Lyhne E.K."/>
            <person name="Kogle M.E."/>
            <person name="Kuo A."/>
            <person name="Riley R."/>
            <person name="Clum A."/>
            <person name="Nolan M."/>
            <person name="Lipzen A."/>
            <person name="Salamov A."/>
            <person name="Henrissat B."/>
            <person name="Wiebenga A."/>
            <person name="De vries R.P."/>
            <person name="Grigoriev I.V."/>
            <person name="Mortensen U.H."/>
            <person name="Andersen M.R."/>
            <person name="Baker S.E."/>
        </authorList>
    </citation>
    <scope>NUCLEOTIDE SEQUENCE [LARGE SCALE GENOMIC DNA]</scope>
    <source>
        <strain evidence="10 11">CBS 121593</strain>
    </source>
</reference>
<dbReference type="PANTHER" id="PTHR24304:SF2">
    <property type="entry name" value="24-HYDROXYCHOLESTEROL 7-ALPHA-HYDROXYLASE"/>
    <property type="match status" value="1"/>
</dbReference>
<evidence type="ECO:0000256" key="4">
    <source>
        <dbReference type="ARBA" id="ARBA00022723"/>
    </source>
</evidence>
<keyword evidence="9" id="KW-0732">Signal</keyword>
<keyword evidence="3 8" id="KW-0349">Heme</keyword>
<dbReference type="InterPro" id="IPR002403">
    <property type="entry name" value="Cyt_P450_E_grp-IV"/>
</dbReference>